<feature type="domain" description="TonB-dependent receptor plug" evidence="16">
    <location>
        <begin position="121"/>
        <end position="229"/>
    </location>
</feature>
<dbReference type="EMBL" id="CP081495">
    <property type="protein sequence ID" value="UYW01139.1"/>
    <property type="molecule type" value="Genomic_DNA"/>
</dbReference>
<evidence type="ECO:0000256" key="2">
    <source>
        <dbReference type="ARBA" id="ARBA00022448"/>
    </source>
</evidence>
<organism evidence="17 18">
    <name type="scientific">Flavobacterium agricola</name>
    <dbReference type="NCBI Taxonomy" id="2870839"/>
    <lineage>
        <taxon>Bacteria</taxon>
        <taxon>Pseudomonadati</taxon>
        <taxon>Bacteroidota</taxon>
        <taxon>Flavobacteriia</taxon>
        <taxon>Flavobacteriales</taxon>
        <taxon>Flavobacteriaceae</taxon>
        <taxon>Flavobacterium</taxon>
    </lineage>
</organism>
<evidence type="ECO:0000259" key="15">
    <source>
        <dbReference type="Pfam" id="PF00593"/>
    </source>
</evidence>
<dbReference type="InterPro" id="IPR037066">
    <property type="entry name" value="Plug_dom_sf"/>
</dbReference>
<proteinExistence type="inferred from homology"/>
<keyword evidence="5 12" id="KW-0812">Transmembrane</keyword>
<evidence type="ECO:0000256" key="1">
    <source>
        <dbReference type="ARBA" id="ARBA00004571"/>
    </source>
</evidence>
<dbReference type="Pfam" id="PF07715">
    <property type="entry name" value="Plug"/>
    <property type="match status" value="1"/>
</dbReference>
<dbReference type="InterPro" id="IPR012910">
    <property type="entry name" value="Plug_dom"/>
</dbReference>
<evidence type="ECO:0000256" key="7">
    <source>
        <dbReference type="ARBA" id="ARBA00023004"/>
    </source>
</evidence>
<accession>A0ABY6LY24</accession>
<dbReference type="Pfam" id="PF00593">
    <property type="entry name" value="TonB_dep_Rec_b-barrel"/>
    <property type="match status" value="1"/>
</dbReference>
<dbReference type="Proteomes" id="UP001163328">
    <property type="component" value="Chromosome"/>
</dbReference>
<comment type="subcellular location">
    <subcellularLocation>
        <location evidence="1 12">Cell outer membrane</location>
        <topology evidence="1 12">Multi-pass membrane protein</topology>
    </subcellularLocation>
</comment>
<evidence type="ECO:0000256" key="10">
    <source>
        <dbReference type="ARBA" id="ARBA00023136"/>
    </source>
</evidence>
<dbReference type="Gene3D" id="2.60.40.1120">
    <property type="entry name" value="Carboxypeptidase-like, regulatory domain"/>
    <property type="match status" value="1"/>
</dbReference>
<keyword evidence="9 13" id="KW-0798">TonB box</keyword>
<dbReference type="SUPFAM" id="SSF49464">
    <property type="entry name" value="Carboxypeptidase regulatory domain-like"/>
    <property type="match status" value="1"/>
</dbReference>
<evidence type="ECO:0000256" key="9">
    <source>
        <dbReference type="ARBA" id="ARBA00023077"/>
    </source>
</evidence>
<evidence type="ECO:0000313" key="17">
    <source>
        <dbReference type="EMBL" id="UYW01139.1"/>
    </source>
</evidence>
<dbReference type="InterPro" id="IPR008969">
    <property type="entry name" value="CarboxyPept-like_regulatory"/>
</dbReference>
<keyword evidence="17" id="KW-0675">Receptor</keyword>
<evidence type="ECO:0000256" key="4">
    <source>
        <dbReference type="ARBA" id="ARBA00022496"/>
    </source>
</evidence>
<dbReference type="Pfam" id="PF13715">
    <property type="entry name" value="CarbopepD_reg_2"/>
    <property type="match status" value="1"/>
</dbReference>
<evidence type="ECO:0000256" key="5">
    <source>
        <dbReference type="ARBA" id="ARBA00022692"/>
    </source>
</evidence>
<feature type="signal peptide" evidence="14">
    <location>
        <begin position="1"/>
        <end position="21"/>
    </location>
</feature>
<keyword evidence="2 12" id="KW-0813">Transport</keyword>
<dbReference type="PROSITE" id="PS01156">
    <property type="entry name" value="TONB_DEPENDENT_REC_2"/>
    <property type="match status" value="1"/>
</dbReference>
<keyword evidence="10 12" id="KW-0472">Membrane</keyword>
<dbReference type="Gene3D" id="2.170.130.10">
    <property type="entry name" value="TonB-dependent receptor, plug domain"/>
    <property type="match status" value="1"/>
</dbReference>
<protein>
    <submittedName>
        <fullName evidence="17">TonB-dependent receptor</fullName>
    </submittedName>
</protein>
<reference evidence="17" key="1">
    <citation type="submission" date="2021-08" db="EMBL/GenBank/DDBJ databases">
        <title>Flavobacterium sp. strain CC-SYL302.</title>
        <authorList>
            <person name="Lin S.-Y."/>
            <person name="Lee T.-H."/>
            <person name="Young C.-C."/>
        </authorList>
    </citation>
    <scope>NUCLEOTIDE SEQUENCE</scope>
    <source>
        <strain evidence="17">CC-SYL302</strain>
    </source>
</reference>
<evidence type="ECO:0000256" key="6">
    <source>
        <dbReference type="ARBA" id="ARBA00022729"/>
    </source>
</evidence>
<dbReference type="RefSeq" id="WP_264433545.1">
    <property type="nucleotide sequence ID" value="NZ_CP081495.1"/>
</dbReference>
<evidence type="ECO:0000256" key="8">
    <source>
        <dbReference type="ARBA" id="ARBA00023065"/>
    </source>
</evidence>
<evidence type="ECO:0000256" key="12">
    <source>
        <dbReference type="PROSITE-ProRule" id="PRU01360"/>
    </source>
</evidence>
<evidence type="ECO:0000256" key="11">
    <source>
        <dbReference type="ARBA" id="ARBA00023237"/>
    </source>
</evidence>
<keyword evidence="4" id="KW-0410">Iron transport</keyword>
<dbReference type="Gene3D" id="2.40.170.20">
    <property type="entry name" value="TonB-dependent receptor, beta-barrel domain"/>
    <property type="match status" value="1"/>
</dbReference>
<feature type="chain" id="PRO_5045661754" evidence="14">
    <location>
        <begin position="22"/>
        <end position="910"/>
    </location>
</feature>
<keyword evidence="3 12" id="KW-1134">Transmembrane beta strand</keyword>
<dbReference type="PROSITE" id="PS52016">
    <property type="entry name" value="TONB_DEPENDENT_REC_3"/>
    <property type="match status" value="1"/>
</dbReference>
<gene>
    <name evidence="17" type="ORF">K5I29_11820</name>
</gene>
<dbReference type="PANTHER" id="PTHR32552">
    <property type="entry name" value="FERRICHROME IRON RECEPTOR-RELATED"/>
    <property type="match status" value="1"/>
</dbReference>
<evidence type="ECO:0000256" key="13">
    <source>
        <dbReference type="RuleBase" id="RU003357"/>
    </source>
</evidence>
<comment type="similarity">
    <text evidence="12 13">Belongs to the TonB-dependent receptor family.</text>
</comment>
<evidence type="ECO:0000259" key="16">
    <source>
        <dbReference type="Pfam" id="PF07715"/>
    </source>
</evidence>
<name>A0ABY6LY24_9FLAO</name>
<keyword evidence="11 12" id="KW-0998">Cell outer membrane</keyword>
<keyword evidence="18" id="KW-1185">Reference proteome</keyword>
<dbReference type="InterPro" id="IPR010917">
    <property type="entry name" value="TonB_rcpt_CS"/>
</dbReference>
<evidence type="ECO:0000256" key="3">
    <source>
        <dbReference type="ARBA" id="ARBA00022452"/>
    </source>
</evidence>
<dbReference type="InterPro" id="IPR000531">
    <property type="entry name" value="Beta-barrel_TonB"/>
</dbReference>
<evidence type="ECO:0000313" key="18">
    <source>
        <dbReference type="Proteomes" id="UP001163328"/>
    </source>
</evidence>
<dbReference type="PANTHER" id="PTHR32552:SF68">
    <property type="entry name" value="FERRICHROME OUTER MEMBRANE TRANSPORTER_PHAGE RECEPTOR"/>
    <property type="match status" value="1"/>
</dbReference>
<keyword evidence="8" id="KW-0406">Ion transport</keyword>
<keyword evidence="7" id="KW-0408">Iron</keyword>
<dbReference type="SUPFAM" id="SSF56935">
    <property type="entry name" value="Porins"/>
    <property type="match status" value="1"/>
</dbReference>
<keyword evidence="6 14" id="KW-0732">Signal</keyword>
<feature type="domain" description="TonB-dependent receptor-like beta-barrel" evidence="15">
    <location>
        <begin position="369"/>
        <end position="862"/>
    </location>
</feature>
<evidence type="ECO:0000256" key="14">
    <source>
        <dbReference type="SAM" id="SignalP"/>
    </source>
</evidence>
<sequence length="910" mass="99902">MTNFRNWVILCLMVVTSVAFAQNKITGKVIDGEYGGGLPGASVTIKGTSNGTLTDLDGAFEFTTSENAGQVVISFIGYESKTVSFAVTNGIANIGNTTIMPSEQMLESVVITAIADVAVDRKTPVAVSTIKAAEIVEKLGSQEFPEMLNSTPSVYATKGSGGFGDSRLVIRGFDQKNIAVMVNGMPVNDMENSSVYWSNWAGLSDVTSQMQVQRGLGSSKLAISSVGGTVNILTRAADMTAGGRVSTSLGNDNYFKAVASYNTGKLENGLSASILLSHTMGNGYVDGTKFEGSNYYAAVGYETKNKKHDFQLTFTGAPQSHNQRYSYVSIAEAQAQGSIDRPNIKYNKDWGYLNGKEFNWRRNYYHKPIGSLNWNYHINETTKLASVFYGSWGRGGGGRATGRIAGMNFDNPGLRTGVNGTVNFDQIVAWNQGQTAINGVMNQTPGQLRYNNGFGTINSVNSHDWYGGIVSLNKQLSSNFTLDVGIDARTYKGYHFQNLANLMGNQYYLDTTNGRNLEFSKQFGSDVSYNPFAKTGNNQAINYNNDGLVNWYGGFAQLEYATDNLTAFVQGAISNQGFKRIDYITYGEIKTESSWKDMLGGNVKAGANYNIDEHHNVFVNGGWYSKQPFFNGVYLNNRNDLNPQLKNETIIGVEAGYGYRSEKFNANVNLYRTSWSDRILRANSRFTDPVTNEVTQGTANLFGVEQVHYGAEFDFVYRPIANLDIKGMFSWGDFSYKKNVTATFLDQTTGLPIIDPNTGTVAEQTLYLKDSKVGDAPLVTASLQAGYKVLDLNHHSIKIDAGYRFVDQLYSSIDAAKMNTPESLGALRLPSYNLFDAGATYTMKVGKAKTDAVNVRFNLNNVFNTIYIADGMTAQHVDANTTSTYKGIDTRNNVWFGYGRTWNLTLSYNF</sequence>
<dbReference type="InterPro" id="IPR039426">
    <property type="entry name" value="TonB-dep_rcpt-like"/>
</dbReference>
<dbReference type="InterPro" id="IPR036942">
    <property type="entry name" value="Beta-barrel_TonB_sf"/>
</dbReference>